<dbReference type="GO" id="GO:0005886">
    <property type="term" value="C:plasma membrane"/>
    <property type="evidence" value="ECO:0007669"/>
    <property type="project" value="UniProtKB-SubCell"/>
</dbReference>
<feature type="transmembrane region" description="Helical" evidence="6">
    <location>
        <begin position="289"/>
        <end position="310"/>
    </location>
</feature>
<feature type="transmembrane region" description="Helical" evidence="6">
    <location>
        <begin position="316"/>
        <end position="341"/>
    </location>
</feature>
<dbReference type="EMBL" id="RBZN01000017">
    <property type="protein sequence ID" value="RKQ16976.1"/>
    <property type="molecule type" value="Genomic_DNA"/>
</dbReference>
<proteinExistence type="predicted"/>
<dbReference type="OrthoDB" id="9775268at2"/>
<feature type="transmembrane region" description="Helical" evidence="6">
    <location>
        <begin position="103"/>
        <end position="125"/>
    </location>
</feature>
<dbReference type="InterPro" id="IPR036259">
    <property type="entry name" value="MFS_trans_sf"/>
</dbReference>
<feature type="transmembrane region" description="Helical" evidence="6">
    <location>
        <begin position="381"/>
        <end position="400"/>
    </location>
</feature>
<dbReference type="Pfam" id="PF07690">
    <property type="entry name" value="MFS_1"/>
    <property type="match status" value="1"/>
</dbReference>
<dbReference type="GO" id="GO:0022857">
    <property type="term" value="F:transmembrane transporter activity"/>
    <property type="evidence" value="ECO:0007669"/>
    <property type="project" value="InterPro"/>
</dbReference>
<keyword evidence="5 6" id="KW-0472">Membrane</keyword>
<sequence>MAMQRRATFHLYTFLVSKTCSTLGSNVYTFGMSMFILAMTGSAFSFAANLIFSIIPRTLLSPVAGILVDRVSKKFIVLTGQFGTILSISALLIYMMFFDISLLAIYLTTFFYTISSTFTTIAFSASIGNLVDSERIQKAMSFNQLSLSIAGILGPMIGGMLFGFVSIQTFLVINIVAYSIAFVLESTMNFKLFSNQESTPKESMIQSLKSGIHYIKEMPVLKNLLFLMLWLNLFFSSITVGANFIFVQIIEMDYKLIGIVEAASAIGMLVISLYFAVRSNLQYPLLFSKRAILTLSTIVGTFAFPLFVPMTSTIVFIYYLMVMFCFGGTLVATNTPIGILIQKDVDENYRGRIYGIIEMCAMGLTPIGTLLFGLLYDVIPAQLILLTCSILLILTTLFLMPRRIIESAYPDLKSPERKEINPTSPPFSS</sequence>
<dbReference type="PANTHER" id="PTHR23513:SF6">
    <property type="entry name" value="MAJOR FACILITATOR SUPERFAMILY ASSOCIATED DOMAIN-CONTAINING PROTEIN"/>
    <property type="match status" value="1"/>
</dbReference>
<feature type="transmembrane region" description="Helical" evidence="6">
    <location>
        <begin position="75"/>
        <end position="97"/>
    </location>
</feature>
<feature type="transmembrane region" description="Helical" evidence="6">
    <location>
        <begin position="171"/>
        <end position="193"/>
    </location>
</feature>
<evidence type="ECO:0000313" key="8">
    <source>
        <dbReference type="Proteomes" id="UP000272238"/>
    </source>
</evidence>
<evidence type="ECO:0000256" key="3">
    <source>
        <dbReference type="ARBA" id="ARBA00022692"/>
    </source>
</evidence>
<evidence type="ECO:0000256" key="6">
    <source>
        <dbReference type="SAM" id="Phobius"/>
    </source>
</evidence>
<keyword evidence="8" id="KW-1185">Reference proteome</keyword>
<dbReference type="InterPro" id="IPR011701">
    <property type="entry name" value="MFS"/>
</dbReference>
<keyword evidence="4 6" id="KW-1133">Transmembrane helix</keyword>
<dbReference type="Gene3D" id="1.20.1250.20">
    <property type="entry name" value="MFS general substrate transporter like domains"/>
    <property type="match status" value="1"/>
</dbReference>
<reference evidence="7 8" key="1">
    <citation type="journal article" date="2016" name="Antonie Van Leeuwenhoek">
        <title>Lysinibacillus endophyticus sp. nov., an indole-3-acetic acid producing endophytic bacterium isolated from corn root (Zea mays cv. Xinken-5).</title>
        <authorList>
            <person name="Yu J."/>
            <person name="Guan X."/>
            <person name="Liu C."/>
            <person name="Xiang W."/>
            <person name="Yu Z."/>
            <person name="Liu X."/>
            <person name="Wang G."/>
        </authorList>
    </citation>
    <scope>NUCLEOTIDE SEQUENCE [LARGE SCALE GENOMIC DNA]</scope>
    <source>
        <strain evidence="7 8">DSM 100506</strain>
    </source>
</reference>
<feature type="transmembrane region" description="Helical" evidence="6">
    <location>
        <begin position="256"/>
        <end position="277"/>
    </location>
</feature>
<name>A0A494Z374_9BACL</name>
<evidence type="ECO:0000256" key="4">
    <source>
        <dbReference type="ARBA" id="ARBA00022989"/>
    </source>
</evidence>
<comment type="subcellular location">
    <subcellularLocation>
        <location evidence="1">Cell membrane</location>
        <topology evidence="1">Multi-pass membrane protein</topology>
    </subcellularLocation>
</comment>
<evidence type="ECO:0000256" key="1">
    <source>
        <dbReference type="ARBA" id="ARBA00004651"/>
    </source>
</evidence>
<gene>
    <name evidence="7" type="ORF">D8M03_08850</name>
</gene>
<dbReference type="PANTHER" id="PTHR23513">
    <property type="entry name" value="INTEGRAL MEMBRANE EFFLUX PROTEIN-RELATED"/>
    <property type="match status" value="1"/>
</dbReference>
<feature type="transmembrane region" description="Helical" evidence="6">
    <location>
        <begin position="353"/>
        <end position="375"/>
    </location>
</feature>
<dbReference type="AlphaFoldDB" id="A0A494Z374"/>
<evidence type="ECO:0000256" key="2">
    <source>
        <dbReference type="ARBA" id="ARBA00022475"/>
    </source>
</evidence>
<accession>A0A494Z374</accession>
<feature type="transmembrane region" description="Helical" evidence="6">
    <location>
        <begin position="145"/>
        <end position="165"/>
    </location>
</feature>
<dbReference type="CDD" id="cd06173">
    <property type="entry name" value="MFS_MefA_like"/>
    <property type="match status" value="1"/>
</dbReference>
<dbReference type="Proteomes" id="UP000272238">
    <property type="component" value="Unassembled WGS sequence"/>
</dbReference>
<evidence type="ECO:0000256" key="5">
    <source>
        <dbReference type="ARBA" id="ARBA00023136"/>
    </source>
</evidence>
<keyword evidence="3 6" id="KW-0812">Transmembrane</keyword>
<evidence type="ECO:0000313" key="7">
    <source>
        <dbReference type="EMBL" id="RKQ16976.1"/>
    </source>
</evidence>
<protein>
    <submittedName>
        <fullName evidence="7">MFS transporter</fullName>
    </submittedName>
</protein>
<organism evidence="7 8">
    <name type="scientific">Ureibacillus endophyticus</name>
    <dbReference type="NCBI Taxonomy" id="1978490"/>
    <lineage>
        <taxon>Bacteria</taxon>
        <taxon>Bacillati</taxon>
        <taxon>Bacillota</taxon>
        <taxon>Bacilli</taxon>
        <taxon>Bacillales</taxon>
        <taxon>Caryophanaceae</taxon>
        <taxon>Ureibacillus</taxon>
    </lineage>
</organism>
<keyword evidence="2" id="KW-1003">Cell membrane</keyword>
<feature type="transmembrane region" description="Helical" evidence="6">
    <location>
        <begin position="224"/>
        <end position="250"/>
    </location>
</feature>
<dbReference type="SUPFAM" id="SSF103473">
    <property type="entry name" value="MFS general substrate transporter"/>
    <property type="match status" value="1"/>
</dbReference>
<comment type="caution">
    <text evidence="7">The sequence shown here is derived from an EMBL/GenBank/DDBJ whole genome shotgun (WGS) entry which is preliminary data.</text>
</comment>